<dbReference type="SUPFAM" id="SSF51735">
    <property type="entry name" value="NAD(P)-binding Rossmann-fold domains"/>
    <property type="match status" value="1"/>
</dbReference>
<organism evidence="2">
    <name type="scientific">Deinococcus sonorensis KR-87</name>
    <dbReference type="NCBI Taxonomy" id="694439"/>
    <lineage>
        <taxon>Bacteria</taxon>
        <taxon>Thermotogati</taxon>
        <taxon>Deinococcota</taxon>
        <taxon>Deinococci</taxon>
        <taxon>Deinococcales</taxon>
        <taxon>Deinococcaceae</taxon>
        <taxon>Deinococcus</taxon>
    </lineage>
</organism>
<proteinExistence type="predicted"/>
<evidence type="ECO:0000313" key="2">
    <source>
        <dbReference type="EMBL" id="XBV84982.1"/>
    </source>
</evidence>
<dbReference type="PANTHER" id="PTHR43162:SF1">
    <property type="entry name" value="PRESTALK A DIFFERENTIATION PROTEIN A"/>
    <property type="match status" value="1"/>
</dbReference>
<dbReference type="CDD" id="cd05269">
    <property type="entry name" value="TMR_SDR_a"/>
    <property type="match status" value="1"/>
</dbReference>
<dbReference type="EMBL" id="CP158299">
    <property type="protein sequence ID" value="XBV84982.1"/>
    <property type="molecule type" value="Genomic_DNA"/>
</dbReference>
<dbReference type="Gene3D" id="3.90.25.10">
    <property type="entry name" value="UDP-galactose 4-epimerase, domain 1"/>
    <property type="match status" value="1"/>
</dbReference>
<dbReference type="Gene3D" id="3.40.50.720">
    <property type="entry name" value="NAD(P)-binding Rossmann-like Domain"/>
    <property type="match status" value="1"/>
</dbReference>
<dbReference type="PANTHER" id="PTHR43162">
    <property type="match status" value="1"/>
</dbReference>
<dbReference type="InterPro" id="IPR051604">
    <property type="entry name" value="Ergot_Alk_Oxidoreductase"/>
</dbReference>
<dbReference type="RefSeq" id="WP_350243019.1">
    <property type="nucleotide sequence ID" value="NZ_CP158299.1"/>
</dbReference>
<gene>
    <name evidence="2" type="ORF">ABOD76_16275</name>
</gene>
<dbReference type="InterPro" id="IPR036291">
    <property type="entry name" value="NAD(P)-bd_dom_sf"/>
</dbReference>
<accession>A0AAU7U9C9</accession>
<dbReference type="InterPro" id="IPR016040">
    <property type="entry name" value="NAD(P)-bd_dom"/>
</dbReference>
<evidence type="ECO:0000259" key="1">
    <source>
        <dbReference type="Pfam" id="PF13460"/>
    </source>
</evidence>
<keyword evidence="2" id="KW-0560">Oxidoreductase</keyword>
<name>A0AAU7U9C9_9DEIO</name>
<dbReference type="GO" id="GO:0003955">
    <property type="term" value="F:NAD(P)H dehydrogenase (quinone) activity"/>
    <property type="evidence" value="ECO:0007669"/>
    <property type="project" value="UniProtKB-EC"/>
</dbReference>
<dbReference type="Pfam" id="PF13460">
    <property type="entry name" value="NAD_binding_10"/>
    <property type="match status" value="1"/>
</dbReference>
<reference evidence="2" key="1">
    <citation type="submission" date="2024-06" db="EMBL/GenBank/DDBJ databases">
        <title>Draft Genome Sequence of Deinococcus sonorensis Type Strain KR-87, a Biofilm Producing Representative of the Genus Deinococcus.</title>
        <authorList>
            <person name="Boren L.S."/>
            <person name="Grosso R.A."/>
            <person name="Hugenberg-Cox A.N."/>
            <person name="Hill J.T.E."/>
            <person name="Albert C.M."/>
            <person name="Tuohy J.M."/>
        </authorList>
    </citation>
    <scope>NUCLEOTIDE SEQUENCE</scope>
    <source>
        <strain evidence="2">KR-87</strain>
    </source>
</reference>
<dbReference type="EC" id="1.6.5.2" evidence="2"/>
<feature type="domain" description="NAD(P)-binding" evidence="1">
    <location>
        <begin position="8"/>
        <end position="176"/>
    </location>
</feature>
<protein>
    <submittedName>
        <fullName evidence="2">SDR family oxidoreductase</fullName>
        <ecNumber evidence="2">1.6.5.2</ecNumber>
    </submittedName>
</protein>
<dbReference type="KEGG" id="dsc:ABOD76_16275"/>
<dbReference type="AlphaFoldDB" id="A0AAU7U9C9"/>
<sequence>MILITTPNGKVGSEIVRQLQAQGTPVRVGAHTVEKARAAFPDTEVVHFDFNDEASVHAALQGVDRLYLASPGPMPAAPVKRVVDLAKEAGVQHVVRLSALGAEQGDNPLRDVERHLEASGLQWTFLRPNWFMQNYSTDMAGGIREQGQLLEPAGDAATGFVDARDIAAVGVAALTTDGHAGQAYGITGPAALTRTEVAAAISAATGREVQYQPISEEQYQQVMGRAGAPDAYVGLMTNLYQMVRAGYTATVTDDVQRVTGRAPISFEQFARDHADTWR</sequence>